<evidence type="ECO:0000256" key="4">
    <source>
        <dbReference type="ARBA" id="ARBA00022801"/>
    </source>
</evidence>
<keyword evidence="10" id="KW-1185">Reference proteome</keyword>
<feature type="transmembrane region" description="Helical" evidence="7">
    <location>
        <begin position="51"/>
        <end position="70"/>
    </location>
</feature>
<keyword evidence="6 7" id="KW-0472">Membrane</keyword>
<keyword evidence="3 7" id="KW-0812">Transmembrane</keyword>
<sequence length="175" mass="18995">MDFAVLDFIQSHLRTGVGDYLMPLISRLGDKGFIWIAAALLLVLFPRTRRLGVAVAAALAIEIFLCSGLIKPLAARIRPCDINTGIQMLVARPTDYSFPSGHTAASFAAASALYFRRSRWWLPAGLLAALIALSRLYLYVHFPTDVLGGAALGILSGWLGVRLTDLAAGRKNNIR</sequence>
<dbReference type="SMART" id="SM00014">
    <property type="entry name" value="acidPPc"/>
    <property type="match status" value="1"/>
</dbReference>
<evidence type="ECO:0000256" key="2">
    <source>
        <dbReference type="ARBA" id="ARBA00022475"/>
    </source>
</evidence>
<dbReference type="Proteomes" id="UP000093044">
    <property type="component" value="Chromosome"/>
</dbReference>
<feature type="transmembrane region" description="Helical" evidence="7">
    <location>
        <begin position="146"/>
        <end position="168"/>
    </location>
</feature>
<protein>
    <submittedName>
        <fullName evidence="9">Phosphoesterase</fullName>
    </submittedName>
</protein>
<dbReference type="Pfam" id="PF01569">
    <property type="entry name" value="PAP2"/>
    <property type="match status" value="1"/>
</dbReference>
<feature type="transmembrane region" description="Helical" evidence="7">
    <location>
        <begin position="28"/>
        <end position="45"/>
    </location>
</feature>
<keyword evidence="2" id="KW-1003">Cell membrane</keyword>
<evidence type="ECO:0000313" key="9">
    <source>
        <dbReference type="EMBL" id="ANZ46493.1"/>
    </source>
</evidence>
<feature type="transmembrane region" description="Helical" evidence="7">
    <location>
        <begin position="120"/>
        <end position="140"/>
    </location>
</feature>
<dbReference type="GO" id="GO:0005886">
    <property type="term" value="C:plasma membrane"/>
    <property type="evidence" value="ECO:0007669"/>
    <property type="project" value="UniProtKB-SubCell"/>
</dbReference>
<accession>A0A1B2I953</accession>
<evidence type="ECO:0000256" key="7">
    <source>
        <dbReference type="SAM" id="Phobius"/>
    </source>
</evidence>
<dbReference type="InterPro" id="IPR000326">
    <property type="entry name" value="PAP2/HPO"/>
</dbReference>
<evidence type="ECO:0000256" key="3">
    <source>
        <dbReference type="ARBA" id="ARBA00022692"/>
    </source>
</evidence>
<evidence type="ECO:0000259" key="8">
    <source>
        <dbReference type="SMART" id="SM00014"/>
    </source>
</evidence>
<dbReference type="AlphaFoldDB" id="A0A1B2I953"/>
<evidence type="ECO:0000256" key="1">
    <source>
        <dbReference type="ARBA" id="ARBA00004651"/>
    </source>
</evidence>
<keyword evidence="4" id="KW-0378">Hydrolase</keyword>
<dbReference type="InterPro" id="IPR036938">
    <property type="entry name" value="PAP2/HPO_sf"/>
</dbReference>
<dbReference type="OrthoDB" id="9789113at2"/>
<evidence type="ECO:0000256" key="5">
    <source>
        <dbReference type="ARBA" id="ARBA00022989"/>
    </source>
</evidence>
<gene>
    <name evidence="9" type="ORF">BED41_00775</name>
</gene>
<comment type="subcellular location">
    <subcellularLocation>
        <location evidence="1">Cell membrane</location>
        <topology evidence="1">Multi-pass membrane protein</topology>
    </subcellularLocation>
</comment>
<evidence type="ECO:0000256" key="6">
    <source>
        <dbReference type="ARBA" id="ARBA00023136"/>
    </source>
</evidence>
<keyword evidence="5 7" id="KW-1133">Transmembrane helix</keyword>
<organism evidence="9 10">
    <name type="scientific">Cloacibacillus porcorum</name>
    <dbReference type="NCBI Taxonomy" id="1197717"/>
    <lineage>
        <taxon>Bacteria</taxon>
        <taxon>Thermotogati</taxon>
        <taxon>Synergistota</taxon>
        <taxon>Synergistia</taxon>
        <taxon>Synergistales</taxon>
        <taxon>Synergistaceae</taxon>
        <taxon>Cloacibacillus</taxon>
    </lineage>
</organism>
<dbReference type="EMBL" id="CP016757">
    <property type="protein sequence ID" value="ANZ46493.1"/>
    <property type="molecule type" value="Genomic_DNA"/>
</dbReference>
<dbReference type="PANTHER" id="PTHR14969:SF62">
    <property type="entry name" value="DECAPRENYLPHOSPHORYL-5-PHOSPHORIBOSE PHOSPHATASE RV3807C-RELATED"/>
    <property type="match status" value="1"/>
</dbReference>
<dbReference type="Gene3D" id="1.20.144.10">
    <property type="entry name" value="Phosphatidic acid phosphatase type 2/haloperoxidase"/>
    <property type="match status" value="1"/>
</dbReference>
<name>A0A1B2I953_9BACT</name>
<feature type="domain" description="Phosphatidic acid phosphatase type 2/haloperoxidase" evidence="8">
    <location>
        <begin position="51"/>
        <end position="161"/>
    </location>
</feature>
<dbReference type="GO" id="GO:0016787">
    <property type="term" value="F:hydrolase activity"/>
    <property type="evidence" value="ECO:0007669"/>
    <property type="project" value="UniProtKB-KW"/>
</dbReference>
<dbReference type="KEGG" id="cpor:BED41_00775"/>
<evidence type="ECO:0000313" key="10">
    <source>
        <dbReference type="Proteomes" id="UP000093044"/>
    </source>
</evidence>
<reference evidence="9" key="1">
    <citation type="submission" date="2016-08" db="EMBL/GenBank/DDBJ databases">
        <title>Complete genome of Cloacibacillus porcorum.</title>
        <authorList>
            <person name="Looft T."/>
            <person name="Bayles D.O."/>
            <person name="Alt D.P."/>
        </authorList>
    </citation>
    <scope>NUCLEOTIDE SEQUENCE [LARGE SCALE GENOMIC DNA]</scope>
    <source>
        <strain evidence="9">CL-84</strain>
    </source>
</reference>
<proteinExistence type="predicted"/>
<dbReference type="PANTHER" id="PTHR14969">
    <property type="entry name" value="SPHINGOSINE-1-PHOSPHATE PHOSPHOHYDROLASE"/>
    <property type="match status" value="1"/>
</dbReference>
<dbReference type="STRING" id="1197717.BED41_00775"/>
<dbReference type="SUPFAM" id="SSF48317">
    <property type="entry name" value="Acid phosphatase/Vanadium-dependent haloperoxidase"/>
    <property type="match status" value="1"/>
</dbReference>